<dbReference type="EMBL" id="LAZR01037725">
    <property type="protein sequence ID" value="KKL21451.1"/>
    <property type="molecule type" value="Genomic_DNA"/>
</dbReference>
<accession>A0A0F9DUV4</accession>
<comment type="caution">
    <text evidence="7">The sequence shown here is derived from an EMBL/GenBank/DDBJ whole genome shotgun (WGS) entry which is preliminary data.</text>
</comment>
<organism evidence="7">
    <name type="scientific">marine sediment metagenome</name>
    <dbReference type="NCBI Taxonomy" id="412755"/>
    <lineage>
        <taxon>unclassified sequences</taxon>
        <taxon>metagenomes</taxon>
        <taxon>ecological metagenomes</taxon>
    </lineage>
</organism>
<feature type="region of interest" description="Disordered" evidence="5">
    <location>
        <begin position="1"/>
        <end position="34"/>
    </location>
</feature>
<protein>
    <recommendedName>
        <fullName evidence="8">DUF4870 domain-containing protein</fullName>
    </recommendedName>
</protein>
<proteinExistence type="predicted"/>
<feature type="transmembrane region" description="Helical" evidence="6">
    <location>
        <begin position="43"/>
        <end position="63"/>
    </location>
</feature>
<evidence type="ECO:0000256" key="3">
    <source>
        <dbReference type="ARBA" id="ARBA00022989"/>
    </source>
</evidence>
<keyword evidence="3 6" id="KW-1133">Transmembrane helix</keyword>
<sequence length="139" mass="15140">MDENVNEPTENTEPEPVVESGETAEPQPEATALPSQDARNMAMLCHLLGLLTNFVGPLILWLIKKDDDEFVDRQGKEALNFQITILLASIVGGLLTVVCIGGLLLIAVTVVDLVFSIMACVKSSKGEDYRYPVALRLVK</sequence>
<keyword evidence="4 6" id="KW-0472">Membrane</keyword>
<evidence type="ECO:0000256" key="4">
    <source>
        <dbReference type="ARBA" id="ARBA00023136"/>
    </source>
</evidence>
<comment type="subcellular location">
    <subcellularLocation>
        <location evidence="1">Membrane</location>
        <topology evidence="1">Multi-pass membrane protein</topology>
    </subcellularLocation>
</comment>
<reference evidence="7" key="1">
    <citation type="journal article" date="2015" name="Nature">
        <title>Complex archaea that bridge the gap between prokaryotes and eukaryotes.</title>
        <authorList>
            <person name="Spang A."/>
            <person name="Saw J.H."/>
            <person name="Jorgensen S.L."/>
            <person name="Zaremba-Niedzwiedzka K."/>
            <person name="Martijn J."/>
            <person name="Lind A.E."/>
            <person name="van Eijk R."/>
            <person name="Schleper C."/>
            <person name="Guy L."/>
            <person name="Ettema T.J."/>
        </authorList>
    </citation>
    <scope>NUCLEOTIDE SEQUENCE</scope>
</reference>
<feature type="transmembrane region" description="Helical" evidence="6">
    <location>
        <begin position="83"/>
        <end position="115"/>
    </location>
</feature>
<evidence type="ECO:0000256" key="6">
    <source>
        <dbReference type="SAM" id="Phobius"/>
    </source>
</evidence>
<gene>
    <name evidence="7" type="ORF">LCGC14_2445300</name>
</gene>
<feature type="compositionally biased region" description="Acidic residues" evidence="5">
    <location>
        <begin position="1"/>
        <end position="13"/>
    </location>
</feature>
<dbReference type="Pfam" id="PF09685">
    <property type="entry name" value="MamF_MmsF"/>
    <property type="match status" value="1"/>
</dbReference>
<dbReference type="AlphaFoldDB" id="A0A0F9DUV4"/>
<name>A0A0F9DUV4_9ZZZZ</name>
<evidence type="ECO:0008006" key="8">
    <source>
        <dbReference type="Google" id="ProtNLM"/>
    </source>
</evidence>
<evidence type="ECO:0000256" key="5">
    <source>
        <dbReference type="SAM" id="MobiDB-lite"/>
    </source>
</evidence>
<dbReference type="InterPro" id="IPR019109">
    <property type="entry name" value="MamF_MmsF"/>
</dbReference>
<feature type="non-terminal residue" evidence="7">
    <location>
        <position position="1"/>
    </location>
</feature>
<evidence type="ECO:0000256" key="1">
    <source>
        <dbReference type="ARBA" id="ARBA00004141"/>
    </source>
</evidence>
<evidence type="ECO:0000256" key="2">
    <source>
        <dbReference type="ARBA" id="ARBA00022692"/>
    </source>
</evidence>
<evidence type="ECO:0000313" key="7">
    <source>
        <dbReference type="EMBL" id="KKL21451.1"/>
    </source>
</evidence>
<keyword evidence="2 6" id="KW-0812">Transmembrane</keyword>